<evidence type="ECO:0000256" key="9">
    <source>
        <dbReference type="ARBA" id="ARBA00023141"/>
    </source>
</evidence>
<dbReference type="GO" id="GO:0009073">
    <property type="term" value="P:aromatic amino acid family biosynthetic process"/>
    <property type="evidence" value="ECO:0007669"/>
    <property type="project" value="UniProtKB-KW"/>
</dbReference>
<evidence type="ECO:0000256" key="10">
    <source>
        <dbReference type="ARBA" id="ARBA00048567"/>
    </source>
</evidence>
<name>A0A6J6P2C0_9ZZZZ</name>
<keyword evidence="7" id="KW-0418">Kinase</keyword>
<dbReference type="PRINTS" id="PR01100">
    <property type="entry name" value="SHIKIMTKNASE"/>
</dbReference>
<dbReference type="InterPro" id="IPR023000">
    <property type="entry name" value="Shikimate_kinase_CS"/>
</dbReference>
<evidence type="ECO:0000256" key="6">
    <source>
        <dbReference type="ARBA" id="ARBA00022741"/>
    </source>
</evidence>
<dbReference type="PROSITE" id="PS01128">
    <property type="entry name" value="SHIKIMATE_KINASE"/>
    <property type="match status" value="1"/>
</dbReference>
<accession>A0A6J6P2C0</accession>
<evidence type="ECO:0000256" key="5">
    <source>
        <dbReference type="ARBA" id="ARBA00022679"/>
    </source>
</evidence>
<evidence type="ECO:0000256" key="8">
    <source>
        <dbReference type="ARBA" id="ARBA00022840"/>
    </source>
</evidence>
<keyword evidence="4" id="KW-0028">Amino-acid biosynthesis</keyword>
<dbReference type="InterPro" id="IPR031322">
    <property type="entry name" value="Shikimate/glucono_kinase"/>
</dbReference>
<evidence type="ECO:0000256" key="1">
    <source>
        <dbReference type="ARBA" id="ARBA00004842"/>
    </source>
</evidence>
<dbReference type="GO" id="GO:0004765">
    <property type="term" value="F:shikimate kinase activity"/>
    <property type="evidence" value="ECO:0007669"/>
    <property type="project" value="UniProtKB-EC"/>
</dbReference>
<comment type="catalytic activity">
    <reaction evidence="10">
        <text>shikimate + ATP = 3-phosphoshikimate + ADP + H(+)</text>
        <dbReference type="Rhea" id="RHEA:13121"/>
        <dbReference type="ChEBI" id="CHEBI:15378"/>
        <dbReference type="ChEBI" id="CHEBI:30616"/>
        <dbReference type="ChEBI" id="CHEBI:36208"/>
        <dbReference type="ChEBI" id="CHEBI:145989"/>
        <dbReference type="ChEBI" id="CHEBI:456216"/>
        <dbReference type="EC" id="2.7.1.71"/>
    </reaction>
</comment>
<evidence type="ECO:0000256" key="2">
    <source>
        <dbReference type="ARBA" id="ARBA00006997"/>
    </source>
</evidence>
<dbReference type="CDD" id="cd00464">
    <property type="entry name" value="SK"/>
    <property type="match status" value="1"/>
</dbReference>
<dbReference type="EC" id="2.7.1.71" evidence="3"/>
<protein>
    <recommendedName>
        <fullName evidence="3">shikimate kinase</fullName>
        <ecNumber evidence="3">2.7.1.71</ecNumber>
    </recommendedName>
</protein>
<dbReference type="PANTHER" id="PTHR21087:SF16">
    <property type="entry name" value="SHIKIMATE KINASE 1, CHLOROPLASTIC"/>
    <property type="match status" value="1"/>
</dbReference>
<reference evidence="11" key="1">
    <citation type="submission" date="2020-05" db="EMBL/GenBank/DDBJ databases">
        <authorList>
            <person name="Chiriac C."/>
            <person name="Salcher M."/>
            <person name="Ghai R."/>
            <person name="Kavagutti S V."/>
        </authorList>
    </citation>
    <scope>NUCLEOTIDE SEQUENCE</scope>
</reference>
<dbReference type="SUPFAM" id="SSF52540">
    <property type="entry name" value="P-loop containing nucleoside triphosphate hydrolases"/>
    <property type="match status" value="1"/>
</dbReference>
<dbReference type="GO" id="GO:0005524">
    <property type="term" value="F:ATP binding"/>
    <property type="evidence" value="ECO:0007669"/>
    <property type="project" value="UniProtKB-KW"/>
</dbReference>
<dbReference type="UniPathway" id="UPA00053">
    <property type="reaction ID" value="UER00088"/>
</dbReference>
<evidence type="ECO:0000256" key="7">
    <source>
        <dbReference type="ARBA" id="ARBA00022777"/>
    </source>
</evidence>
<dbReference type="HAMAP" id="MF_00109">
    <property type="entry name" value="Shikimate_kinase"/>
    <property type="match status" value="1"/>
</dbReference>
<dbReference type="Pfam" id="PF01202">
    <property type="entry name" value="SKI"/>
    <property type="match status" value="1"/>
</dbReference>
<keyword evidence="6" id="KW-0547">Nucleotide-binding</keyword>
<dbReference type="PANTHER" id="PTHR21087">
    <property type="entry name" value="SHIKIMATE KINASE"/>
    <property type="match status" value="1"/>
</dbReference>
<keyword evidence="5" id="KW-0808">Transferase</keyword>
<keyword evidence="9" id="KW-0057">Aromatic amino acid biosynthesis</keyword>
<evidence type="ECO:0000256" key="4">
    <source>
        <dbReference type="ARBA" id="ARBA00022605"/>
    </source>
</evidence>
<dbReference type="GO" id="GO:0005829">
    <property type="term" value="C:cytosol"/>
    <property type="evidence" value="ECO:0007669"/>
    <property type="project" value="TreeGrafter"/>
</dbReference>
<comment type="similarity">
    <text evidence="2">Belongs to the shikimate kinase family.</text>
</comment>
<dbReference type="Gene3D" id="3.40.50.300">
    <property type="entry name" value="P-loop containing nucleotide triphosphate hydrolases"/>
    <property type="match status" value="1"/>
</dbReference>
<dbReference type="AlphaFoldDB" id="A0A6J6P2C0"/>
<keyword evidence="8" id="KW-0067">ATP-binding</keyword>
<evidence type="ECO:0000256" key="3">
    <source>
        <dbReference type="ARBA" id="ARBA00012154"/>
    </source>
</evidence>
<evidence type="ECO:0000313" key="11">
    <source>
        <dbReference type="EMBL" id="CAB4690684.1"/>
    </source>
</evidence>
<dbReference type="EMBL" id="CAEZXV010000001">
    <property type="protein sequence ID" value="CAB4690684.1"/>
    <property type="molecule type" value="Genomic_DNA"/>
</dbReference>
<proteinExistence type="inferred from homology"/>
<comment type="pathway">
    <text evidence="1">Metabolic intermediate biosynthesis; chorismate biosynthesis; chorismate from D-erythrose 4-phosphate and phosphoenolpyruvate: step 5/7.</text>
</comment>
<dbReference type="GO" id="GO:0009423">
    <property type="term" value="P:chorismate biosynthetic process"/>
    <property type="evidence" value="ECO:0007669"/>
    <property type="project" value="UniProtKB-UniPathway"/>
</dbReference>
<dbReference type="GO" id="GO:0008652">
    <property type="term" value="P:amino acid biosynthetic process"/>
    <property type="evidence" value="ECO:0007669"/>
    <property type="project" value="UniProtKB-KW"/>
</dbReference>
<gene>
    <name evidence="11" type="ORF">UFOPK2598_00022</name>
</gene>
<sequence length="169" mass="18192">MPRAVLIGPPGAGKSSVGRQLAKILECEILDTDLEIEKKSGKKIAEIFTEDGEPAFRALEREVVLAALTTASGVVALGGGSILDNEVADYLSKSSIPIAYLEVSISQAAPRVGFNKERPLLALNPRQQWMSLMEKRRPIYESLATFKVATDNRKPAEVAQEIASSIGAK</sequence>
<organism evidence="11">
    <name type="scientific">freshwater metagenome</name>
    <dbReference type="NCBI Taxonomy" id="449393"/>
    <lineage>
        <taxon>unclassified sequences</taxon>
        <taxon>metagenomes</taxon>
        <taxon>ecological metagenomes</taxon>
    </lineage>
</organism>
<dbReference type="InterPro" id="IPR027417">
    <property type="entry name" value="P-loop_NTPase"/>
</dbReference>
<dbReference type="InterPro" id="IPR000623">
    <property type="entry name" value="Shikimate_kinase/TSH1"/>
</dbReference>